<proteinExistence type="predicted"/>
<name>A0ABQ5J4U7_9ASTR</name>
<comment type="caution">
    <text evidence="1">The sequence shown here is derived from an EMBL/GenBank/DDBJ whole genome shotgun (WGS) entry which is preliminary data.</text>
</comment>
<gene>
    <name evidence="1" type="ORF">Tco_1122654</name>
</gene>
<accession>A0ABQ5J4U7</accession>
<reference evidence="1" key="2">
    <citation type="submission" date="2022-01" db="EMBL/GenBank/DDBJ databases">
        <authorList>
            <person name="Yamashiro T."/>
            <person name="Shiraishi A."/>
            <person name="Satake H."/>
            <person name="Nakayama K."/>
        </authorList>
    </citation>
    <scope>NUCLEOTIDE SEQUENCE</scope>
</reference>
<keyword evidence="2" id="KW-1185">Reference proteome</keyword>
<sequence>MNGRGGLSGGRGGMYQRDNNGVFGTKYVPVRNVGKRIDSVHVMEDNVVGNSVDKGKKTDIAKSGSVKKVSKRDEVSIKNSFSALFNEVFEIGGDDWVQARSKIDLAVELGMQIDENEKKKWSYDLVKYYADKCDTQAKVNMVAGLRWRIAKLQQDIVHGNTYVSKVSNEGAEKQCVALMKKVGITRTQAFGKIYDEIYREELVKINDM</sequence>
<reference evidence="1" key="1">
    <citation type="journal article" date="2022" name="Int. J. Mol. Sci.">
        <title>Draft Genome of Tanacetum Coccineum: Genomic Comparison of Closely Related Tanacetum-Family Plants.</title>
        <authorList>
            <person name="Yamashiro T."/>
            <person name="Shiraishi A."/>
            <person name="Nakayama K."/>
            <person name="Satake H."/>
        </authorList>
    </citation>
    <scope>NUCLEOTIDE SEQUENCE</scope>
</reference>
<protein>
    <submittedName>
        <fullName evidence="1">Uncharacterized protein</fullName>
    </submittedName>
</protein>
<evidence type="ECO:0000313" key="2">
    <source>
        <dbReference type="Proteomes" id="UP001151760"/>
    </source>
</evidence>
<organism evidence="1 2">
    <name type="scientific">Tanacetum coccineum</name>
    <dbReference type="NCBI Taxonomy" id="301880"/>
    <lineage>
        <taxon>Eukaryota</taxon>
        <taxon>Viridiplantae</taxon>
        <taxon>Streptophyta</taxon>
        <taxon>Embryophyta</taxon>
        <taxon>Tracheophyta</taxon>
        <taxon>Spermatophyta</taxon>
        <taxon>Magnoliopsida</taxon>
        <taxon>eudicotyledons</taxon>
        <taxon>Gunneridae</taxon>
        <taxon>Pentapetalae</taxon>
        <taxon>asterids</taxon>
        <taxon>campanulids</taxon>
        <taxon>Asterales</taxon>
        <taxon>Asteraceae</taxon>
        <taxon>Asteroideae</taxon>
        <taxon>Anthemideae</taxon>
        <taxon>Anthemidinae</taxon>
        <taxon>Tanacetum</taxon>
    </lineage>
</organism>
<dbReference type="EMBL" id="BQNB010021422">
    <property type="protein sequence ID" value="GJU06224.1"/>
    <property type="molecule type" value="Genomic_DNA"/>
</dbReference>
<dbReference type="Proteomes" id="UP001151760">
    <property type="component" value="Unassembled WGS sequence"/>
</dbReference>
<evidence type="ECO:0000313" key="1">
    <source>
        <dbReference type="EMBL" id="GJU06224.1"/>
    </source>
</evidence>